<dbReference type="AlphaFoldDB" id="A0A0L6UEZ2"/>
<feature type="transmembrane region" description="Helical" evidence="1">
    <location>
        <begin position="154"/>
        <end position="180"/>
    </location>
</feature>
<dbReference type="VEuPathDB" id="FungiDB:VP01_668g1"/>
<feature type="signal peptide" evidence="2">
    <location>
        <begin position="1"/>
        <end position="19"/>
    </location>
</feature>
<keyword evidence="1" id="KW-1133">Transmembrane helix</keyword>
<evidence type="ECO:0000313" key="4">
    <source>
        <dbReference type="Proteomes" id="UP000037035"/>
    </source>
</evidence>
<accession>A0A0L6UEZ2</accession>
<evidence type="ECO:0000256" key="2">
    <source>
        <dbReference type="SAM" id="SignalP"/>
    </source>
</evidence>
<keyword evidence="4" id="KW-1185">Reference proteome</keyword>
<feature type="transmembrane region" description="Helical" evidence="1">
    <location>
        <begin position="29"/>
        <end position="57"/>
    </location>
</feature>
<evidence type="ECO:0000256" key="1">
    <source>
        <dbReference type="SAM" id="Phobius"/>
    </source>
</evidence>
<gene>
    <name evidence="3" type="ORF">VP01_668g1</name>
</gene>
<feature type="transmembrane region" description="Helical" evidence="1">
    <location>
        <begin position="92"/>
        <end position="117"/>
    </location>
</feature>
<feature type="chain" id="PRO_5005567434" evidence="2">
    <location>
        <begin position="20"/>
        <end position="699"/>
    </location>
</feature>
<proteinExistence type="predicted"/>
<evidence type="ECO:0000313" key="3">
    <source>
        <dbReference type="EMBL" id="KNZ47091.1"/>
    </source>
</evidence>
<protein>
    <submittedName>
        <fullName evidence="3">Putative signal peptide protein</fullName>
    </submittedName>
</protein>
<keyword evidence="1" id="KW-0812">Transmembrane</keyword>
<organism evidence="3 4">
    <name type="scientific">Puccinia sorghi</name>
    <dbReference type="NCBI Taxonomy" id="27349"/>
    <lineage>
        <taxon>Eukaryota</taxon>
        <taxon>Fungi</taxon>
        <taxon>Dikarya</taxon>
        <taxon>Basidiomycota</taxon>
        <taxon>Pucciniomycotina</taxon>
        <taxon>Pucciniomycetes</taxon>
        <taxon>Pucciniales</taxon>
        <taxon>Pucciniaceae</taxon>
        <taxon>Puccinia</taxon>
    </lineage>
</organism>
<comment type="caution">
    <text evidence="3">The sequence shown here is derived from an EMBL/GenBank/DDBJ whole genome shotgun (WGS) entry which is preliminary data.</text>
</comment>
<keyword evidence="1" id="KW-0472">Membrane</keyword>
<dbReference type="Proteomes" id="UP000037035">
    <property type="component" value="Unassembled WGS sequence"/>
</dbReference>
<keyword evidence="2" id="KW-0732">Signal</keyword>
<dbReference type="EMBL" id="LAVV01012039">
    <property type="protein sequence ID" value="KNZ47091.1"/>
    <property type="molecule type" value="Genomic_DNA"/>
</dbReference>
<reference evidence="3 4" key="1">
    <citation type="submission" date="2015-08" db="EMBL/GenBank/DDBJ databases">
        <title>Next Generation Sequencing and Analysis of the Genome of Puccinia sorghi L Schw, the Causal Agent of Maize Common Rust.</title>
        <authorList>
            <person name="Rochi L."/>
            <person name="Burguener G."/>
            <person name="Darino M."/>
            <person name="Turjanski A."/>
            <person name="Kreff E."/>
            <person name="Dieguez M.J."/>
            <person name="Sacco F."/>
        </authorList>
    </citation>
    <scope>NUCLEOTIDE SEQUENCE [LARGE SCALE GENOMIC DNA]</scope>
    <source>
        <strain evidence="3 4">RO10H11247</strain>
    </source>
</reference>
<feature type="transmembrane region" description="Helical" evidence="1">
    <location>
        <begin position="123"/>
        <end position="142"/>
    </location>
</feature>
<name>A0A0L6UEZ2_9BASI</name>
<sequence length="699" mass="82229">MFFFCRMTLCIFLAPSSESHNCFSFFRVSLSGCLAVCLVVVCFRLSVVEPLFVLSFVRSVGSYWVRNNYFDFVEMWTHLLIRIEAGGETGDFLLLYYIILGNFILPLFSFFFFFFFLDIRSSSLYTSLFFYNLYSVWFFFWGGGGKIIKFFLSFFFLVVVVVVVLFICLFFFIFFLLFFFSERERKDVSYEKKEREIYSVLILSTIIYIEAIDHQFAHVPHHQSENSGYLGASNIIKSIVKKTKVRGGEEKTGFFFVFLFCFGNLSNMKWEIFEIHLMGGLSGSELTPCFLSETSQPLFYSHPPLLFSSHLIKIFILQSEKYNQKKRKEKKMPPGFLICYFEQKGQKTSRKLVCVSHSLYSFSAWIQFTSRQSKQSPEIPISLTKLHHLLIFPLYHCWHWHLNLPPDISDYIILLIRGLPSLVLGRSSIHSALLSSLSSPAIFYFYLHRFLPSPVLETHSTFGTRSSIYGLQALYWSLWNRCISRQNGDLLNEKFFAKILAETGAAERNVISYWSIHIRKYELTPLPVCDIVEILDDLNQRRFSRGNGMGKSYWNRSICRKKKMNNQYQSIQFLNQLGNPLMIKLKEDEYDEKNQLFFQSFILVVIINFSHRKIIKIKRLIYTSFWVCRPIRAKCIFFSTFLSHSFFTFVPLPKYQIQPNLPSVSLRDFQLDTIQRQAYIVQISRIQQGEYYQLILHQK</sequence>